<feature type="region of interest" description="Disordered" evidence="1">
    <location>
        <begin position="1"/>
        <end position="66"/>
    </location>
</feature>
<evidence type="ECO:0000313" key="2">
    <source>
        <dbReference type="EMBL" id="SFL25036.1"/>
    </source>
</evidence>
<accession>A0A1I4G7G4</accession>
<evidence type="ECO:0000313" key="3">
    <source>
        <dbReference type="Proteomes" id="UP000198804"/>
    </source>
</evidence>
<dbReference type="OrthoDB" id="9881781at2"/>
<dbReference type="EMBL" id="FOSV01000011">
    <property type="protein sequence ID" value="SFL25036.1"/>
    <property type="molecule type" value="Genomic_DNA"/>
</dbReference>
<proteinExistence type="predicted"/>
<feature type="compositionally biased region" description="Polar residues" evidence="1">
    <location>
        <begin position="1"/>
        <end position="16"/>
    </location>
</feature>
<name>A0A1I4G7G4_9HYPH</name>
<reference evidence="3" key="1">
    <citation type="submission" date="2016-10" db="EMBL/GenBank/DDBJ databases">
        <authorList>
            <person name="Varghese N."/>
            <person name="Submissions S."/>
        </authorList>
    </citation>
    <scope>NUCLEOTIDE SEQUENCE [LARGE SCALE GENOMIC DNA]</scope>
    <source>
        <strain evidence="3">CGMCC 1.6474</strain>
    </source>
</reference>
<organism evidence="2 3">
    <name type="scientific">Methylorubrum salsuginis</name>
    <dbReference type="NCBI Taxonomy" id="414703"/>
    <lineage>
        <taxon>Bacteria</taxon>
        <taxon>Pseudomonadati</taxon>
        <taxon>Pseudomonadota</taxon>
        <taxon>Alphaproteobacteria</taxon>
        <taxon>Hyphomicrobiales</taxon>
        <taxon>Methylobacteriaceae</taxon>
        <taxon>Methylorubrum</taxon>
    </lineage>
</organism>
<protein>
    <submittedName>
        <fullName evidence="2">Uncharacterized protein</fullName>
    </submittedName>
</protein>
<sequence length="66" mass="6840">MRDHSQTIGRFSQSAPKRTGRPAASAHRLAGLGKKPTSQATTPGTTPEGGRVVAPSPDFEGFGSFS</sequence>
<feature type="compositionally biased region" description="Polar residues" evidence="1">
    <location>
        <begin position="36"/>
        <end position="45"/>
    </location>
</feature>
<dbReference type="RefSeq" id="WP_091947435.1">
    <property type="nucleotide sequence ID" value="NZ_FOSV01000011.1"/>
</dbReference>
<dbReference type="Proteomes" id="UP000198804">
    <property type="component" value="Unassembled WGS sequence"/>
</dbReference>
<gene>
    <name evidence="2" type="ORF">SAMN04488125_11199</name>
</gene>
<dbReference type="AlphaFoldDB" id="A0A1I4G7G4"/>
<evidence type="ECO:0000256" key="1">
    <source>
        <dbReference type="SAM" id="MobiDB-lite"/>
    </source>
</evidence>
<keyword evidence="3" id="KW-1185">Reference proteome</keyword>